<dbReference type="Gene3D" id="3.40.50.720">
    <property type="entry name" value="NAD(P)-binding Rossmann-like Domain"/>
    <property type="match status" value="1"/>
</dbReference>
<organism evidence="4 5">
    <name type="scientific">Larkinella bovis</name>
    <dbReference type="NCBI Taxonomy" id="683041"/>
    <lineage>
        <taxon>Bacteria</taxon>
        <taxon>Pseudomonadati</taxon>
        <taxon>Bacteroidota</taxon>
        <taxon>Cytophagia</taxon>
        <taxon>Cytophagales</taxon>
        <taxon>Spirosomataceae</taxon>
        <taxon>Larkinella</taxon>
    </lineage>
</organism>
<dbReference type="PANTHER" id="PTHR42748">
    <property type="entry name" value="NITROGEN METABOLITE REPRESSION PROTEIN NMRA FAMILY MEMBER"/>
    <property type="match status" value="1"/>
</dbReference>
<dbReference type="PANTHER" id="PTHR42748:SF7">
    <property type="entry name" value="NMRA LIKE REDOX SENSOR 1-RELATED"/>
    <property type="match status" value="1"/>
</dbReference>
<evidence type="ECO:0000256" key="2">
    <source>
        <dbReference type="ARBA" id="ARBA00022857"/>
    </source>
</evidence>
<evidence type="ECO:0000313" key="5">
    <source>
        <dbReference type="Proteomes" id="UP001596106"/>
    </source>
</evidence>
<proteinExistence type="inferred from homology"/>
<keyword evidence="5" id="KW-1185">Reference proteome</keyword>
<evidence type="ECO:0000259" key="3">
    <source>
        <dbReference type="Pfam" id="PF05368"/>
    </source>
</evidence>
<accession>A0ABW0I7S3</accession>
<comment type="similarity">
    <text evidence="1">Belongs to the NmrA-type oxidoreductase family.</text>
</comment>
<comment type="caution">
    <text evidence="4">The sequence shown here is derived from an EMBL/GenBank/DDBJ whole genome shotgun (WGS) entry which is preliminary data.</text>
</comment>
<dbReference type="InterPro" id="IPR036291">
    <property type="entry name" value="NAD(P)-bd_dom_sf"/>
</dbReference>
<reference evidence="5" key="1">
    <citation type="journal article" date="2019" name="Int. J. Syst. Evol. Microbiol.">
        <title>The Global Catalogue of Microorganisms (GCM) 10K type strain sequencing project: providing services to taxonomists for standard genome sequencing and annotation.</title>
        <authorList>
            <consortium name="The Broad Institute Genomics Platform"/>
            <consortium name="The Broad Institute Genome Sequencing Center for Infectious Disease"/>
            <person name="Wu L."/>
            <person name="Ma J."/>
        </authorList>
    </citation>
    <scope>NUCLEOTIDE SEQUENCE [LARGE SCALE GENOMIC DNA]</scope>
    <source>
        <strain evidence="5">CCUG 55250</strain>
    </source>
</reference>
<dbReference type="EMBL" id="JBHSMA010000001">
    <property type="protein sequence ID" value="MFC5408683.1"/>
    <property type="molecule type" value="Genomic_DNA"/>
</dbReference>
<protein>
    <submittedName>
        <fullName evidence="4">SDR family oxidoreductase</fullName>
    </submittedName>
</protein>
<evidence type="ECO:0000256" key="1">
    <source>
        <dbReference type="ARBA" id="ARBA00006328"/>
    </source>
</evidence>
<dbReference type="RefSeq" id="WP_379841796.1">
    <property type="nucleotide sequence ID" value="NZ_JBHSMA010000001.1"/>
</dbReference>
<dbReference type="Pfam" id="PF05368">
    <property type="entry name" value="NmrA"/>
    <property type="match status" value="1"/>
</dbReference>
<feature type="domain" description="NmrA-like" evidence="3">
    <location>
        <begin position="3"/>
        <end position="243"/>
    </location>
</feature>
<sequence length="286" mass="31665">MNLAVVGATGLIGRPVTEQLIAAGYVVTILARDTEKARAMFPGVRVVAADLRNPDSLRAGLANQQAVYLNLSIKPDEKPDDFHTETDGLKTLLAEARQAGIQRIGYLSSLVMRYQGMNGFRWWAFEVKQEAVRLLKESGIPASIFYASTFMETLSMQVQGSWLPLAGHSEVAMWFIAGRDYGRQVARAFSLPGHENREYVIQGPEPLTYAAAAKVFAKHYPRQKLKIVTAPLGVLKLLGRFNRSIDYGAHILEALNGYPEQFEAAQDWIELGQPTLTLADYARQAP</sequence>
<evidence type="ECO:0000313" key="4">
    <source>
        <dbReference type="EMBL" id="MFC5408683.1"/>
    </source>
</evidence>
<keyword evidence="2" id="KW-0521">NADP</keyword>
<dbReference type="Proteomes" id="UP001596106">
    <property type="component" value="Unassembled WGS sequence"/>
</dbReference>
<dbReference type="InterPro" id="IPR008030">
    <property type="entry name" value="NmrA-like"/>
</dbReference>
<gene>
    <name evidence="4" type="ORF">ACFPMF_05155</name>
</gene>
<dbReference type="InterPro" id="IPR051164">
    <property type="entry name" value="NmrA-like_oxidored"/>
</dbReference>
<name>A0ABW0I7S3_9BACT</name>
<dbReference type="SUPFAM" id="SSF51735">
    <property type="entry name" value="NAD(P)-binding Rossmann-fold domains"/>
    <property type="match status" value="1"/>
</dbReference>